<reference evidence="1" key="1">
    <citation type="submission" date="2014-09" db="EMBL/GenBank/DDBJ databases">
        <authorList>
            <person name="Magalhaes I.L.F."/>
            <person name="Oliveira U."/>
            <person name="Santos F.R."/>
            <person name="Vidigal T.H.D.A."/>
            <person name="Brescovit A.D."/>
            <person name="Santos A.J."/>
        </authorList>
    </citation>
    <scope>NUCLEOTIDE SEQUENCE</scope>
    <source>
        <tissue evidence="1">Shoot tissue taken approximately 20 cm above the soil surface</tissue>
    </source>
</reference>
<protein>
    <submittedName>
        <fullName evidence="1">Uncharacterized protein</fullName>
    </submittedName>
</protein>
<sequence>MLPTLCHRRPGLSVSSASFMPWF</sequence>
<proteinExistence type="predicted"/>
<organism evidence="1">
    <name type="scientific">Arundo donax</name>
    <name type="common">Giant reed</name>
    <name type="synonym">Donax arundinaceus</name>
    <dbReference type="NCBI Taxonomy" id="35708"/>
    <lineage>
        <taxon>Eukaryota</taxon>
        <taxon>Viridiplantae</taxon>
        <taxon>Streptophyta</taxon>
        <taxon>Embryophyta</taxon>
        <taxon>Tracheophyta</taxon>
        <taxon>Spermatophyta</taxon>
        <taxon>Magnoliopsida</taxon>
        <taxon>Liliopsida</taxon>
        <taxon>Poales</taxon>
        <taxon>Poaceae</taxon>
        <taxon>PACMAD clade</taxon>
        <taxon>Arundinoideae</taxon>
        <taxon>Arundineae</taxon>
        <taxon>Arundo</taxon>
    </lineage>
</organism>
<name>A0A0A8YQE9_ARUDO</name>
<dbReference type="AlphaFoldDB" id="A0A0A8YQE9"/>
<reference evidence="1" key="2">
    <citation type="journal article" date="2015" name="Data Brief">
        <title>Shoot transcriptome of the giant reed, Arundo donax.</title>
        <authorList>
            <person name="Barrero R.A."/>
            <person name="Guerrero F.D."/>
            <person name="Moolhuijzen P."/>
            <person name="Goolsby J.A."/>
            <person name="Tidwell J."/>
            <person name="Bellgard S.E."/>
            <person name="Bellgard M.I."/>
        </authorList>
    </citation>
    <scope>NUCLEOTIDE SEQUENCE</scope>
    <source>
        <tissue evidence="1">Shoot tissue taken approximately 20 cm above the soil surface</tissue>
    </source>
</reference>
<evidence type="ECO:0000313" key="1">
    <source>
        <dbReference type="EMBL" id="JAD28058.1"/>
    </source>
</evidence>
<accession>A0A0A8YQE9</accession>
<dbReference type="EMBL" id="GBRH01269837">
    <property type="protein sequence ID" value="JAD28058.1"/>
    <property type="molecule type" value="Transcribed_RNA"/>
</dbReference>